<protein>
    <recommendedName>
        <fullName evidence="1">Heterokaryon incompatibility domain-containing protein</fullName>
    </recommendedName>
</protein>
<dbReference type="AlphaFoldDB" id="A0AAN4TF92"/>
<comment type="caution">
    <text evidence="2">The sequence shown here is derived from an EMBL/GenBank/DDBJ whole genome shotgun (WGS) entry which is preliminary data.</text>
</comment>
<gene>
    <name evidence="2" type="ORF">ALT_8980</name>
</gene>
<dbReference type="Proteomes" id="UP000051487">
    <property type="component" value="Unassembled WGS sequence"/>
</dbReference>
<dbReference type="Pfam" id="PF06985">
    <property type="entry name" value="HET"/>
    <property type="match status" value="1"/>
</dbReference>
<name>A0AAN4TF92_ASPLE</name>
<evidence type="ECO:0000259" key="1">
    <source>
        <dbReference type="Pfam" id="PF06985"/>
    </source>
</evidence>
<dbReference type="InterPro" id="IPR010730">
    <property type="entry name" value="HET"/>
</dbReference>
<organism evidence="2 3">
    <name type="scientific">Aspergillus lentulus</name>
    <dbReference type="NCBI Taxonomy" id="293939"/>
    <lineage>
        <taxon>Eukaryota</taxon>
        <taxon>Fungi</taxon>
        <taxon>Dikarya</taxon>
        <taxon>Ascomycota</taxon>
        <taxon>Pezizomycotina</taxon>
        <taxon>Eurotiomycetes</taxon>
        <taxon>Eurotiomycetidae</taxon>
        <taxon>Eurotiales</taxon>
        <taxon>Aspergillaceae</taxon>
        <taxon>Aspergillus</taxon>
        <taxon>Aspergillus subgen. Fumigati</taxon>
    </lineage>
</organism>
<accession>A0AAN4TF92</accession>
<evidence type="ECO:0000313" key="2">
    <source>
        <dbReference type="EMBL" id="GAQ11659.1"/>
    </source>
</evidence>
<evidence type="ECO:0000313" key="3">
    <source>
        <dbReference type="Proteomes" id="UP000051487"/>
    </source>
</evidence>
<feature type="domain" description="Heterokaryon incompatibility" evidence="1">
    <location>
        <begin position="1"/>
        <end position="70"/>
    </location>
</feature>
<dbReference type="PANTHER" id="PTHR33112">
    <property type="entry name" value="DOMAIN PROTEIN, PUTATIVE-RELATED"/>
    <property type="match status" value="1"/>
</dbReference>
<sequence>MYAIYQNAYLTVVDGAGSSRQNGLFGVSKPRTGRQTTVQLAGQQWMSTLRNPQCLIQASSWITRGWTYQEAIASPRLLIFTEEQVYFECKAMRCWESTHIPLDAHHIKGKSRFRDNLWEPIFCQYTRKATEFEGRADFPRYIKNYTQRSLTNDHDALNAIAGVLGLVEEDNPQNVYNFWGIPLLAPVPIHMPAALVTGMAWTLEARENNGSREAIERRHIFPSWSWAGWHGVVKSFELGYLNHQNPPYISVRIQSGKASQESVAWSDYWEAEGGMEMDRRIDLWGSGLGPGTHRQEPYNYPWLDITTDVIEVRLGYLPLCDLEYNRAKDPGFAKNLSAGFLIMPPYEEWELTPIHFPDDDPELSTEKADDICRREWECMLVGYTPENGYEGSERPFVILLKQNESLGGAERVWGGRLRWPDGWEKACDLKKGCVRLY</sequence>
<proteinExistence type="predicted"/>
<dbReference type="PANTHER" id="PTHR33112:SF1">
    <property type="entry name" value="HETEROKARYON INCOMPATIBILITY DOMAIN-CONTAINING PROTEIN"/>
    <property type="match status" value="1"/>
</dbReference>
<dbReference type="EMBL" id="BCLY01000016">
    <property type="protein sequence ID" value="GAQ11659.1"/>
    <property type="molecule type" value="Genomic_DNA"/>
</dbReference>
<reference evidence="2 3" key="1">
    <citation type="submission" date="2015-11" db="EMBL/GenBank/DDBJ databases">
        <title>Aspergillus lentulus strain IFM 54703T.</title>
        <authorList>
            <person name="Kusuya Y."/>
            <person name="Sakai K."/>
            <person name="Kamei K."/>
            <person name="Takahashi H."/>
            <person name="Yaguchi T."/>
        </authorList>
    </citation>
    <scope>NUCLEOTIDE SEQUENCE [LARGE SCALE GENOMIC DNA]</scope>
    <source>
        <strain evidence="2 3">IFM 54703</strain>
    </source>
</reference>